<dbReference type="PANTHER" id="PTHR33751:SF9">
    <property type="entry name" value="CYTOCHROME C4"/>
    <property type="match status" value="1"/>
</dbReference>
<feature type="signal peptide" evidence="10">
    <location>
        <begin position="1"/>
        <end position="17"/>
    </location>
</feature>
<dbReference type="OrthoDB" id="9773456at2"/>
<dbReference type="Proteomes" id="UP000242175">
    <property type="component" value="Chromosome large"/>
</dbReference>
<keyword evidence="6" id="KW-0249">Electron transport</keyword>
<dbReference type="PIRSF" id="PIRSF000005">
    <property type="entry name" value="Cytochrome_c4"/>
    <property type="match status" value="1"/>
</dbReference>
<feature type="binding site" description="covalent" evidence="8">
    <location>
        <position position="34"/>
    </location>
    <ligand>
        <name>heme c</name>
        <dbReference type="ChEBI" id="CHEBI:61717"/>
        <label>1</label>
    </ligand>
</feature>
<dbReference type="SUPFAM" id="SSF46626">
    <property type="entry name" value="Cytochrome c"/>
    <property type="match status" value="2"/>
</dbReference>
<evidence type="ECO:0000313" key="12">
    <source>
        <dbReference type="EMBL" id="ASK78182.1"/>
    </source>
</evidence>
<dbReference type="RefSeq" id="WP_089073091.1">
    <property type="nucleotide sequence ID" value="NZ_CBCSAM010000010.1"/>
</dbReference>
<dbReference type="InterPro" id="IPR050597">
    <property type="entry name" value="Cytochrome_c_Oxidase_Subunit"/>
</dbReference>
<feature type="domain" description="Cytochrome c" evidence="11">
    <location>
        <begin position="19"/>
        <end position="204"/>
    </location>
</feature>
<gene>
    <name evidence="12" type="ORF">CF386_03610</name>
</gene>
<feature type="binding site" description="axial binding residue" evidence="9">
    <location>
        <position position="81"/>
    </location>
    <ligand>
        <name>heme c</name>
        <dbReference type="ChEBI" id="CHEBI:61717"/>
        <label>1</label>
    </ligand>
    <ligandPart>
        <name>Fe</name>
        <dbReference type="ChEBI" id="CHEBI:18248"/>
    </ligandPart>
</feature>
<evidence type="ECO:0000256" key="6">
    <source>
        <dbReference type="ARBA" id="ARBA00022982"/>
    </source>
</evidence>
<dbReference type="KEGG" id="pmai:CF386_03610"/>
<dbReference type="EMBL" id="CP022355">
    <property type="protein sequence ID" value="ASK78182.1"/>
    <property type="molecule type" value="Genomic_DNA"/>
</dbReference>
<keyword evidence="7 9" id="KW-0408">Iron</keyword>
<sequence>MKIILLLSLFISSSCFSISNIEKGEKLAQQCVACHGLKGNKIIANNPVLAGQHYKYLFKQLTEFKLATSSQGKEGRSNPIMQGIVQNLSTQDMKDLSMYFSKQKKITGFASKEAIIIADSLYKGGDKTRGIVACLACHGPRGNGTSLTGFPRISGQNIEYTKQQLLSFKYDKRKNDMNGMMRTTVKNLTDEEISALASYLNGLY</sequence>
<dbReference type="GO" id="GO:0009055">
    <property type="term" value="F:electron transfer activity"/>
    <property type="evidence" value="ECO:0007669"/>
    <property type="project" value="InterPro"/>
</dbReference>
<keyword evidence="13" id="KW-1185">Reference proteome</keyword>
<evidence type="ECO:0000259" key="11">
    <source>
        <dbReference type="PROSITE" id="PS51007"/>
    </source>
</evidence>
<protein>
    <submittedName>
        <fullName evidence="12">Cytochrome c4</fullName>
    </submittedName>
</protein>
<dbReference type="GO" id="GO:0020037">
    <property type="term" value="F:heme binding"/>
    <property type="evidence" value="ECO:0007669"/>
    <property type="project" value="InterPro"/>
</dbReference>
<feature type="binding site" description="covalent" evidence="8">
    <location>
        <position position="31"/>
    </location>
    <ligand>
        <name>heme c</name>
        <dbReference type="ChEBI" id="CHEBI:61717"/>
        <label>1</label>
    </ligand>
</feature>
<evidence type="ECO:0000256" key="2">
    <source>
        <dbReference type="ARBA" id="ARBA00022448"/>
    </source>
</evidence>
<dbReference type="PROSITE" id="PS51257">
    <property type="entry name" value="PROKAR_LIPOPROTEIN"/>
    <property type="match status" value="1"/>
</dbReference>
<dbReference type="InterPro" id="IPR024167">
    <property type="entry name" value="Cytochrome_c4-like"/>
</dbReference>
<evidence type="ECO:0000256" key="4">
    <source>
        <dbReference type="ARBA" id="ARBA00022723"/>
    </source>
</evidence>
<evidence type="ECO:0000256" key="7">
    <source>
        <dbReference type="ARBA" id="ARBA00023004"/>
    </source>
</evidence>
<keyword evidence="4 9" id="KW-0479">Metal-binding</keyword>
<feature type="binding site" description="covalent" evidence="8">
    <location>
        <position position="134"/>
    </location>
    <ligand>
        <name>heme c</name>
        <dbReference type="ChEBI" id="CHEBI:61717"/>
        <label>2</label>
    </ligand>
</feature>
<evidence type="ECO:0000256" key="8">
    <source>
        <dbReference type="PIRSR" id="PIRSR000005-1"/>
    </source>
</evidence>
<feature type="binding site" description="axial binding residue" evidence="9">
    <location>
        <position position="138"/>
    </location>
    <ligand>
        <name>heme c</name>
        <dbReference type="ChEBI" id="CHEBI:61717"/>
        <label>2</label>
    </ligand>
    <ligandPart>
        <name>Fe</name>
        <dbReference type="ChEBI" id="CHEBI:18248"/>
    </ligandPart>
</feature>
<feature type="binding site" description="axial binding residue" evidence="9">
    <location>
        <position position="181"/>
    </location>
    <ligand>
        <name>heme c</name>
        <dbReference type="ChEBI" id="CHEBI:61717"/>
        <label>2</label>
    </ligand>
    <ligandPart>
        <name>Fe</name>
        <dbReference type="ChEBI" id="CHEBI:18248"/>
    </ligandPart>
</feature>
<keyword evidence="5" id="KW-0574">Periplasm</keyword>
<feature type="binding site" description="covalent" evidence="8">
    <location>
        <position position="137"/>
    </location>
    <ligand>
        <name>heme c</name>
        <dbReference type="ChEBI" id="CHEBI:61717"/>
        <label>2</label>
    </ligand>
</feature>
<comment type="PTM">
    <text evidence="8">Binds 2 heme c groups covalently per subunit.</text>
</comment>
<evidence type="ECO:0000256" key="5">
    <source>
        <dbReference type="ARBA" id="ARBA00022764"/>
    </source>
</evidence>
<keyword evidence="3 8" id="KW-0349">Heme</keyword>
<organism evidence="12 13">
    <name type="scientific">Paraphotobacterium marinum</name>
    <dbReference type="NCBI Taxonomy" id="1755811"/>
    <lineage>
        <taxon>Bacteria</taxon>
        <taxon>Pseudomonadati</taxon>
        <taxon>Pseudomonadota</taxon>
        <taxon>Gammaproteobacteria</taxon>
        <taxon>Vibrionales</taxon>
        <taxon>Vibrionaceae</taxon>
        <taxon>Paraphotobacterium</taxon>
    </lineage>
</organism>
<dbReference type="GO" id="GO:0005506">
    <property type="term" value="F:iron ion binding"/>
    <property type="evidence" value="ECO:0007669"/>
    <property type="project" value="InterPro"/>
</dbReference>
<keyword evidence="2" id="KW-0813">Transport</keyword>
<evidence type="ECO:0000256" key="10">
    <source>
        <dbReference type="SAM" id="SignalP"/>
    </source>
</evidence>
<evidence type="ECO:0000256" key="1">
    <source>
        <dbReference type="ARBA" id="ARBA00004418"/>
    </source>
</evidence>
<evidence type="ECO:0000256" key="3">
    <source>
        <dbReference type="ARBA" id="ARBA00022617"/>
    </source>
</evidence>
<dbReference type="PANTHER" id="PTHR33751">
    <property type="entry name" value="CBB3-TYPE CYTOCHROME C OXIDASE SUBUNIT FIXP"/>
    <property type="match status" value="1"/>
</dbReference>
<comment type="subcellular location">
    <subcellularLocation>
        <location evidence="1">Periplasm</location>
    </subcellularLocation>
</comment>
<dbReference type="InterPro" id="IPR009056">
    <property type="entry name" value="Cyt_c-like_dom"/>
</dbReference>
<dbReference type="GO" id="GO:0042597">
    <property type="term" value="C:periplasmic space"/>
    <property type="evidence" value="ECO:0007669"/>
    <property type="project" value="UniProtKB-SubCell"/>
</dbReference>
<proteinExistence type="predicted"/>
<dbReference type="Gene3D" id="1.10.760.10">
    <property type="entry name" value="Cytochrome c-like domain"/>
    <property type="match status" value="2"/>
</dbReference>
<dbReference type="PROSITE" id="PS51007">
    <property type="entry name" value="CYTC"/>
    <property type="match status" value="1"/>
</dbReference>
<feature type="chain" id="PRO_5012533115" evidence="10">
    <location>
        <begin position="18"/>
        <end position="204"/>
    </location>
</feature>
<evidence type="ECO:0000313" key="13">
    <source>
        <dbReference type="Proteomes" id="UP000242175"/>
    </source>
</evidence>
<keyword evidence="10" id="KW-0732">Signal</keyword>
<reference evidence="12 13" key="1">
    <citation type="journal article" date="2016" name="Int. J. Syst. Evol. Microbiol.">
        <title>Paraphotobacterium marinum gen. nov., sp. nov., a member of the family Vibrionaceae, isolated from surface seawater.</title>
        <authorList>
            <person name="Huang Z."/>
            <person name="Dong C."/>
            <person name="Shao Z."/>
        </authorList>
    </citation>
    <scope>NUCLEOTIDE SEQUENCE [LARGE SCALE GENOMIC DNA]</scope>
    <source>
        <strain evidence="12 13">NSCS20N07D</strain>
    </source>
</reference>
<accession>A0A220VDD1</accession>
<name>A0A220VDD1_9GAMM</name>
<feature type="binding site" description="axial binding residue" evidence="9">
    <location>
        <position position="35"/>
    </location>
    <ligand>
        <name>heme c</name>
        <dbReference type="ChEBI" id="CHEBI:61717"/>
        <label>1</label>
    </ligand>
    <ligandPart>
        <name>Fe</name>
        <dbReference type="ChEBI" id="CHEBI:18248"/>
    </ligandPart>
</feature>
<dbReference type="Pfam" id="PF00034">
    <property type="entry name" value="Cytochrom_C"/>
    <property type="match status" value="2"/>
</dbReference>
<evidence type="ECO:0000256" key="9">
    <source>
        <dbReference type="PIRSR" id="PIRSR000005-2"/>
    </source>
</evidence>
<dbReference type="AlphaFoldDB" id="A0A220VDD1"/>
<dbReference type="InterPro" id="IPR036909">
    <property type="entry name" value="Cyt_c-like_dom_sf"/>
</dbReference>